<dbReference type="PANTHER" id="PTHR32251">
    <property type="entry name" value="3-OXO-5-ALPHA-STEROID 4-DEHYDROGENASE"/>
    <property type="match status" value="1"/>
</dbReference>
<evidence type="ECO:0000313" key="2">
    <source>
        <dbReference type="EMBL" id="TWE07894.1"/>
    </source>
</evidence>
<feature type="transmembrane region" description="Helical" evidence="1">
    <location>
        <begin position="70"/>
        <end position="88"/>
    </location>
</feature>
<accession>A0A561DX07</accession>
<comment type="caution">
    <text evidence="2">The sequence shown here is derived from an EMBL/GenBank/DDBJ whole genome shotgun (WGS) entry which is preliminary data.</text>
</comment>
<evidence type="ECO:0000313" key="3">
    <source>
        <dbReference type="Proteomes" id="UP000318297"/>
    </source>
</evidence>
<proteinExistence type="predicted"/>
<keyword evidence="1" id="KW-0812">Transmembrane</keyword>
<dbReference type="AlphaFoldDB" id="A0A561DX07"/>
<feature type="transmembrane region" description="Helical" evidence="1">
    <location>
        <begin position="39"/>
        <end position="58"/>
    </location>
</feature>
<dbReference type="GO" id="GO:0016020">
    <property type="term" value="C:membrane"/>
    <property type="evidence" value="ECO:0007669"/>
    <property type="project" value="TreeGrafter"/>
</dbReference>
<keyword evidence="1" id="KW-1133">Transmembrane helix</keyword>
<dbReference type="Proteomes" id="UP000318297">
    <property type="component" value="Unassembled WGS sequence"/>
</dbReference>
<protein>
    <submittedName>
        <fullName evidence="2">Steroid 5-alpha reductase family enzyme</fullName>
    </submittedName>
</protein>
<dbReference type="PANTHER" id="PTHR32251:SF17">
    <property type="entry name" value="STEROID 5-ALPHA REDUCTASE C-TERMINAL DOMAIN-CONTAINING PROTEIN"/>
    <property type="match status" value="1"/>
</dbReference>
<dbReference type="InterPro" id="IPR010721">
    <property type="entry name" value="UstE-like"/>
</dbReference>
<reference evidence="2 3" key="1">
    <citation type="submission" date="2019-06" db="EMBL/GenBank/DDBJ databases">
        <title>Sequencing the genomes of 1000 actinobacteria strains.</title>
        <authorList>
            <person name="Klenk H.-P."/>
        </authorList>
    </citation>
    <scope>NUCLEOTIDE SEQUENCE [LARGE SCALE GENOMIC DNA]</scope>
    <source>
        <strain evidence="2 3">DSM 19560</strain>
    </source>
</reference>
<keyword evidence="3" id="KW-1185">Reference proteome</keyword>
<organism evidence="2 3">
    <name type="scientific">Rudaeicoccus suwonensis</name>
    <dbReference type="NCBI Taxonomy" id="657409"/>
    <lineage>
        <taxon>Bacteria</taxon>
        <taxon>Bacillati</taxon>
        <taxon>Actinomycetota</taxon>
        <taxon>Actinomycetes</taxon>
        <taxon>Micrococcales</taxon>
        <taxon>Dermacoccaceae</taxon>
        <taxon>Rudaeicoccus</taxon>
    </lineage>
</organism>
<dbReference type="Gene3D" id="1.20.120.1630">
    <property type="match status" value="1"/>
</dbReference>
<keyword evidence="1" id="KW-0472">Membrane</keyword>
<sequence>MGSVDLARFGLNLVMTAGVLAVVLGLVMSISVKRSDHSFIDIFWGPGFAVVAVCSYLMSIGTGGSQARRLLVLITTCVWALRLGGYLARRNLGKGEDKRYTAFLRHQTGNRYFWLIRNIYGKQGVLMWCISVPVQLAMYESRGLGAIEGIGFVVWLIGFLFESVGDWQLSGFKADPANKGRIMDRGLWAWTRHPNYFGDACVWCAFWLFALGSWWGLLTVFSPVLMAYCLVSLGGKKLTEKGMRRSRGAAFEAYAARTSGFFPRPPRRVDDLTSPSQR</sequence>
<feature type="transmembrane region" description="Helical" evidence="1">
    <location>
        <begin position="214"/>
        <end position="235"/>
    </location>
</feature>
<dbReference type="OrthoDB" id="9779233at2"/>
<dbReference type="EMBL" id="VIVQ01000004">
    <property type="protein sequence ID" value="TWE07894.1"/>
    <property type="molecule type" value="Genomic_DNA"/>
</dbReference>
<dbReference type="RefSeq" id="WP_145230350.1">
    <property type="nucleotide sequence ID" value="NZ_VIVQ01000004.1"/>
</dbReference>
<name>A0A561DX07_9MICO</name>
<evidence type="ECO:0000256" key="1">
    <source>
        <dbReference type="SAM" id="Phobius"/>
    </source>
</evidence>
<feature type="transmembrane region" description="Helical" evidence="1">
    <location>
        <begin position="143"/>
        <end position="161"/>
    </location>
</feature>
<gene>
    <name evidence="2" type="ORF">BKA23_3261</name>
</gene>
<dbReference type="Pfam" id="PF06966">
    <property type="entry name" value="DUF1295"/>
    <property type="match status" value="1"/>
</dbReference>
<dbReference type="PROSITE" id="PS50244">
    <property type="entry name" value="S5A_REDUCTASE"/>
    <property type="match status" value="1"/>
</dbReference>
<feature type="transmembrane region" description="Helical" evidence="1">
    <location>
        <begin position="6"/>
        <end position="27"/>
    </location>
</feature>